<feature type="transmembrane region" description="Helical" evidence="1">
    <location>
        <begin position="172"/>
        <end position="200"/>
    </location>
</feature>
<keyword evidence="1" id="KW-1133">Transmembrane helix</keyword>
<feature type="transmembrane region" description="Helical" evidence="1">
    <location>
        <begin position="20"/>
        <end position="38"/>
    </location>
</feature>
<feature type="transmembrane region" description="Helical" evidence="1">
    <location>
        <begin position="50"/>
        <end position="75"/>
    </location>
</feature>
<organism evidence="2 3">
    <name type="scientific">Brevundimonas variabilis</name>
    <dbReference type="NCBI Taxonomy" id="74312"/>
    <lineage>
        <taxon>Bacteria</taxon>
        <taxon>Pseudomonadati</taxon>
        <taxon>Pseudomonadota</taxon>
        <taxon>Alphaproteobacteria</taxon>
        <taxon>Caulobacterales</taxon>
        <taxon>Caulobacteraceae</taxon>
        <taxon>Brevundimonas</taxon>
    </lineage>
</organism>
<dbReference type="AlphaFoldDB" id="A0A7W9CIA6"/>
<keyword evidence="1" id="KW-0472">Membrane</keyword>
<feature type="transmembrane region" description="Helical" evidence="1">
    <location>
        <begin position="95"/>
        <end position="112"/>
    </location>
</feature>
<dbReference type="Proteomes" id="UP000545037">
    <property type="component" value="Unassembled WGS sequence"/>
</dbReference>
<dbReference type="EMBL" id="JACHOR010000003">
    <property type="protein sequence ID" value="MBB5746180.1"/>
    <property type="molecule type" value="Genomic_DNA"/>
</dbReference>
<dbReference type="NCBIfam" id="NF041730">
    <property type="entry name" value="XrtH_assoc"/>
    <property type="match status" value="1"/>
</dbReference>
<gene>
    <name evidence="2" type="ORF">GGR13_001784</name>
</gene>
<keyword evidence="3" id="KW-1185">Reference proteome</keyword>
<proteinExistence type="predicted"/>
<name>A0A7W9CIA6_9CAUL</name>
<evidence type="ECO:0000313" key="2">
    <source>
        <dbReference type="EMBL" id="MBB5746180.1"/>
    </source>
</evidence>
<reference evidence="2 3" key="1">
    <citation type="submission" date="2020-08" db="EMBL/GenBank/DDBJ databases">
        <title>Genomic Encyclopedia of Type Strains, Phase IV (KMG-IV): sequencing the most valuable type-strain genomes for metagenomic binning, comparative biology and taxonomic classification.</title>
        <authorList>
            <person name="Goeker M."/>
        </authorList>
    </citation>
    <scope>NUCLEOTIDE SEQUENCE [LARGE SCALE GENOMIC DNA]</scope>
    <source>
        <strain evidence="2 3">DSM 4737</strain>
    </source>
</reference>
<keyword evidence="1" id="KW-0812">Transmembrane</keyword>
<accession>A0A7W9CIA6</accession>
<comment type="caution">
    <text evidence="2">The sequence shown here is derived from an EMBL/GenBank/DDBJ whole genome shotgun (WGS) entry which is preliminary data.</text>
</comment>
<feature type="transmembrane region" description="Helical" evidence="1">
    <location>
        <begin position="124"/>
        <end position="144"/>
    </location>
</feature>
<dbReference type="InterPro" id="IPR049823">
    <property type="entry name" value="XrtH_assoc"/>
</dbReference>
<dbReference type="RefSeq" id="WP_183213180.1">
    <property type="nucleotide sequence ID" value="NZ_JACHOR010000003.1"/>
</dbReference>
<sequence>MSLFKGLAARTPEEADRRRFGVWVGLALIVILPAWWFGGADILTAALRPVAAVILGLFGLQGGIVAGAEGAWIVSTGLPLADGSGTLDYTVAKEVLRRLMLGVPLFVAFMIAPPRAQRPVQGVLIGGAVLVVLFLLSLTAFLWGEIAPMLNPALAPAGGPPTRLTGEPLNPLLAQIAIVGRYVGMSVAPLIVSIVLWAVLNPRGREALLGQIEAEQ</sequence>
<evidence type="ECO:0000313" key="3">
    <source>
        <dbReference type="Proteomes" id="UP000545037"/>
    </source>
</evidence>
<evidence type="ECO:0000256" key="1">
    <source>
        <dbReference type="SAM" id="Phobius"/>
    </source>
</evidence>
<protein>
    <submittedName>
        <fullName evidence="2">Uncharacterized protein</fullName>
    </submittedName>
</protein>